<accession>A0A942YHF9</accession>
<name>A0A942YHF9_9BACI</name>
<proteinExistence type="predicted"/>
<dbReference type="InterPro" id="IPR030911">
    <property type="entry name" value="Sec_acc_SLAP"/>
</dbReference>
<dbReference type="InterPro" id="IPR030910">
    <property type="entry name" value="SLAP_dom"/>
</dbReference>
<organism evidence="1 2">
    <name type="scientific">Lederbergia citri</name>
    <dbReference type="NCBI Taxonomy" id="2833580"/>
    <lineage>
        <taxon>Bacteria</taxon>
        <taxon>Bacillati</taxon>
        <taxon>Bacillota</taxon>
        <taxon>Bacilli</taxon>
        <taxon>Bacillales</taxon>
        <taxon>Bacillaceae</taxon>
        <taxon>Lederbergia</taxon>
    </lineage>
</organism>
<reference evidence="1 2" key="1">
    <citation type="submission" date="2021-05" db="EMBL/GenBank/DDBJ databases">
        <title>Novel Bacillus species.</title>
        <authorList>
            <person name="Liu G."/>
        </authorList>
    </citation>
    <scope>NUCLEOTIDE SEQUENCE [LARGE SCALE GENOMIC DNA]</scope>
    <source>
        <strain evidence="2">FJAT-49780</strain>
    </source>
</reference>
<keyword evidence="2" id="KW-1185">Reference proteome</keyword>
<dbReference type="RefSeq" id="WP_213124934.1">
    <property type="nucleotide sequence ID" value="NZ_JAGYPG010000002.1"/>
</dbReference>
<gene>
    <name evidence="1" type="ORF">KHA97_11780</name>
</gene>
<sequence>MSENKHIETTLSIHPEWDLSQQEIYVYQFQHQQLPPMEKNQLQIVGNKLEDYEDFFVVTAYVRSTLDKEITFEVLNLVILDEDQNTLARKRFDMEIFGNLPPFSSRPWKFLFHKEDNEHKSIPTEGWTIAFELEKRKEETKHELMLDASWEKSVTDEQKQYLRELVEKLPPLKENEVNFIGIQAKFTDQGGLATTLLIRNGSAEAIRLEELPLQIMDAQKNVVASGSFKLNDFIINANTSKPWTFIFPQNLLENKNPDLSKWTAQVPR</sequence>
<comment type="caution">
    <text evidence="1">The sequence shown here is derived from an EMBL/GenBank/DDBJ whole genome shotgun (WGS) entry which is preliminary data.</text>
</comment>
<dbReference type="EMBL" id="JAGYPG010000002">
    <property type="protein sequence ID" value="MBS4195739.1"/>
    <property type="molecule type" value="Genomic_DNA"/>
</dbReference>
<dbReference type="NCBIfam" id="TIGR04399">
    <property type="entry name" value="acc_Sec_SLAP"/>
    <property type="match status" value="1"/>
</dbReference>
<dbReference type="NCBIfam" id="TIGR04398">
    <property type="entry name" value="SLAP_DUP"/>
    <property type="match status" value="2"/>
</dbReference>
<evidence type="ECO:0000313" key="1">
    <source>
        <dbReference type="EMBL" id="MBS4195739.1"/>
    </source>
</evidence>
<evidence type="ECO:0000313" key="2">
    <source>
        <dbReference type="Proteomes" id="UP000681414"/>
    </source>
</evidence>
<protein>
    <submittedName>
        <fullName evidence="1">Accessory Sec system S-layer assembly protein</fullName>
    </submittedName>
</protein>
<dbReference type="Proteomes" id="UP000681414">
    <property type="component" value="Unassembled WGS sequence"/>
</dbReference>
<dbReference type="AlphaFoldDB" id="A0A942YHF9"/>